<keyword evidence="4" id="KW-0732">Signal</keyword>
<dbReference type="CDD" id="cd08504">
    <property type="entry name" value="PBP2_OppA"/>
    <property type="match status" value="1"/>
</dbReference>
<dbReference type="AlphaFoldDB" id="A0A837G7Y9"/>
<proteinExistence type="inferred from homology"/>
<dbReference type="InterPro" id="IPR000914">
    <property type="entry name" value="SBP_5_dom"/>
</dbReference>
<dbReference type="InterPro" id="IPR030678">
    <property type="entry name" value="Peptide/Ni-bd"/>
</dbReference>
<protein>
    <submittedName>
        <fullName evidence="6">Peptide ABC transporter substrate-binding protein</fullName>
    </submittedName>
</protein>
<dbReference type="Pfam" id="PF00496">
    <property type="entry name" value="SBP_bac_5"/>
    <property type="match status" value="1"/>
</dbReference>
<accession>A0A837G7Y9</accession>
<dbReference type="PANTHER" id="PTHR30290">
    <property type="entry name" value="PERIPLASMIC BINDING COMPONENT OF ABC TRANSPORTER"/>
    <property type="match status" value="1"/>
</dbReference>
<name>A0A837G7Y9_9VIBR</name>
<keyword evidence="3" id="KW-0813">Transport</keyword>
<reference evidence="6" key="1">
    <citation type="journal article" date="2015" name="BMC Genomics">
        <title>Genome mining reveals unlocked bioactive potential of marine Gram-negative bacteria.</title>
        <authorList>
            <person name="Machado H."/>
            <person name="Sonnenschein E.C."/>
            <person name="Melchiorsen J."/>
            <person name="Gram L."/>
        </authorList>
    </citation>
    <scope>NUCLEOTIDE SEQUENCE</scope>
    <source>
        <strain evidence="6">S2052</strain>
    </source>
</reference>
<comment type="similarity">
    <text evidence="2">Belongs to the bacterial solute-binding protein 5 family.</text>
</comment>
<evidence type="ECO:0000256" key="1">
    <source>
        <dbReference type="ARBA" id="ARBA00004196"/>
    </source>
</evidence>
<gene>
    <name evidence="6" type="ORF">TW71_07765</name>
</gene>
<dbReference type="SUPFAM" id="SSF53850">
    <property type="entry name" value="Periplasmic binding protein-like II"/>
    <property type="match status" value="1"/>
</dbReference>
<evidence type="ECO:0000256" key="4">
    <source>
        <dbReference type="ARBA" id="ARBA00022729"/>
    </source>
</evidence>
<dbReference type="PANTHER" id="PTHR30290:SF10">
    <property type="entry name" value="PERIPLASMIC OLIGOPEPTIDE-BINDING PROTEIN-RELATED"/>
    <property type="match status" value="1"/>
</dbReference>
<dbReference type="Gene3D" id="3.40.190.10">
    <property type="entry name" value="Periplasmic binding protein-like II"/>
    <property type="match status" value="1"/>
</dbReference>
<dbReference type="EMBL" id="JXXR01000008">
    <property type="protein sequence ID" value="KJY74842.1"/>
    <property type="molecule type" value="Genomic_DNA"/>
</dbReference>
<dbReference type="FunFam" id="3.90.76.10:FF:000001">
    <property type="entry name" value="Oligopeptide ABC transporter substrate-binding protein"/>
    <property type="match status" value="1"/>
</dbReference>
<comment type="caution">
    <text evidence="6">The sequence shown here is derived from an EMBL/GenBank/DDBJ whole genome shotgun (WGS) entry which is preliminary data.</text>
</comment>
<evidence type="ECO:0000313" key="6">
    <source>
        <dbReference type="EMBL" id="KJY74842.1"/>
    </source>
</evidence>
<evidence type="ECO:0000256" key="3">
    <source>
        <dbReference type="ARBA" id="ARBA00022448"/>
    </source>
</evidence>
<dbReference type="GO" id="GO:0043190">
    <property type="term" value="C:ATP-binding cassette (ABC) transporter complex"/>
    <property type="evidence" value="ECO:0007669"/>
    <property type="project" value="InterPro"/>
</dbReference>
<dbReference type="GO" id="GO:1904680">
    <property type="term" value="F:peptide transmembrane transporter activity"/>
    <property type="evidence" value="ECO:0007669"/>
    <property type="project" value="TreeGrafter"/>
</dbReference>
<dbReference type="GO" id="GO:0030288">
    <property type="term" value="C:outer membrane-bounded periplasmic space"/>
    <property type="evidence" value="ECO:0007669"/>
    <property type="project" value="TreeGrafter"/>
</dbReference>
<dbReference type="PIRSF" id="PIRSF002741">
    <property type="entry name" value="MppA"/>
    <property type="match status" value="1"/>
</dbReference>
<organism evidence="6">
    <name type="scientific">Vibrio coralliilyticus</name>
    <dbReference type="NCBI Taxonomy" id="190893"/>
    <lineage>
        <taxon>Bacteria</taxon>
        <taxon>Pseudomonadati</taxon>
        <taxon>Pseudomonadota</taxon>
        <taxon>Gammaproteobacteria</taxon>
        <taxon>Vibrionales</taxon>
        <taxon>Vibrionaceae</taxon>
        <taxon>Vibrio</taxon>
    </lineage>
</organism>
<dbReference type="InterPro" id="IPR039424">
    <property type="entry name" value="SBP_5"/>
</dbReference>
<comment type="subcellular location">
    <subcellularLocation>
        <location evidence="1">Cell envelope</location>
    </subcellularLocation>
</comment>
<evidence type="ECO:0000259" key="5">
    <source>
        <dbReference type="Pfam" id="PF00496"/>
    </source>
</evidence>
<dbReference type="FunFam" id="3.10.105.10:FF:000001">
    <property type="entry name" value="Oligopeptide ABC transporter, oligopeptide-binding protein"/>
    <property type="match status" value="1"/>
</dbReference>
<dbReference type="Gene3D" id="3.10.105.10">
    <property type="entry name" value="Dipeptide-binding Protein, Domain 3"/>
    <property type="match status" value="1"/>
</dbReference>
<feature type="domain" description="Solute-binding protein family 5" evidence="5">
    <location>
        <begin position="71"/>
        <end position="446"/>
    </location>
</feature>
<dbReference type="Gene3D" id="3.90.76.10">
    <property type="entry name" value="Dipeptide-binding Protein, Domain 1"/>
    <property type="match status" value="1"/>
</dbReference>
<sequence>MIVPTLTVLCLSALWSTLAWSSPASSGSQLIVGNGADVATLDPHKAQGVPEGRVLRDMFEGLVRIDGHGQVIPGVAQHWSHKKHTIYHFHLRHDAKWSNGDPVTASDFVYSFRRAVDPKTASAYAWYVSLAHILNAEAIYRGKADPSTLGVSATDPHTLTITLDRPVPYFVEMLGHTTLLPVHQNTVTHYEQAWTKPEHMVSNGPFQIVNWTINEAINLTRNPNYWDNAHTRFDRVQYLSLEDATSEMFRFLTGEIDITSSIPVDQFERLTYERPDQIWVQPALCTEFYQFNTARAPFDDVRVRRALSLALDRELIAYKLLGQGRAPAYTFIPNYMSGYEEWTPPYALMTQDERDQKAQALLADAGYDHAHPLTFTLLYNTSDDIKKVAVAAAAMWQSTLGVRVKLENQEWKSYLSTMNQGEYDVARSAWCADYNEPSAMLAYLESDKLGGRQFADTHYDALVHQASLTQAADARREAYRLADAYLVETVPIIPIFYPVRAHLMAASLRGFGEDQAGPLSSQDLYRAPALSGESVPE</sequence>
<dbReference type="GO" id="GO:0015833">
    <property type="term" value="P:peptide transport"/>
    <property type="evidence" value="ECO:0007669"/>
    <property type="project" value="TreeGrafter"/>
</dbReference>
<dbReference type="RefSeq" id="WP_045985473.1">
    <property type="nucleotide sequence ID" value="NZ_CP063053.1"/>
</dbReference>
<evidence type="ECO:0000256" key="2">
    <source>
        <dbReference type="ARBA" id="ARBA00005695"/>
    </source>
</evidence>